<dbReference type="OrthoDB" id="4217619at2759"/>
<sequence>MWITEVEGRPVTTVDDFIATLEGLHLDQVQQTECGTKIESAQDIQTARYVRITVVNKSEVMRVLSLRVDNHYWPPWELVRDPDTPNGWRSVQHI</sequence>
<evidence type="ECO:0000313" key="1">
    <source>
        <dbReference type="EMBL" id="KAJ2793511.1"/>
    </source>
</evidence>
<accession>A0A9W8HQP1</accession>
<protein>
    <submittedName>
        <fullName evidence="1">Uncharacterized protein</fullName>
    </submittedName>
</protein>
<organism evidence="1 2">
    <name type="scientific">Coemansia guatemalensis</name>
    <dbReference type="NCBI Taxonomy" id="2761395"/>
    <lineage>
        <taxon>Eukaryota</taxon>
        <taxon>Fungi</taxon>
        <taxon>Fungi incertae sedis</taxon>
        <taxon>Zoopagomycota</taxon>
        <taxon>Kickxellomycotina</taxon>
        <taxon>Kickxellomycetes</taxon>
        <taxon>Kickxellales</taxon>
        <taxon>Kickxellaceae</taxon>
        <taxon>Coemansia</taxon>
    </lineage>
</organism>
<dbReference type="Proteomes" id="UP001140094">
    <property type="component" value="Unassembled WGS sequence"/>
</dbReference>
<dbReference type="PANTHER" id="PTHR46366:SF1">
    <property type="entry name" value="PDZ DOMAIN-CONTAINING PROTEIN C1685.05"/>
    <property type="match status" value="1"/>
</dbReference>
<dbReference type="PANTHER" id="PTHR46366">
    <property type="entry name" value="PRO-APOPTOTIC SERINE PROTEASE NMA111"/>
    <property type="match status" value="1"/>
</dbReference>
<proteinExistence type="predicted"/>
<comment type="caution">
    <text evidence="1">The sequence shown here is derived from an EMBL/GenBank/DDBJ whole genome shotgun (WGS) entry which is preliminary data.</text>
</comment>
<dbReference type="AlphaFoldDB" id="A0A9W8HQP1"/>
<reference evidence="1" key="1">
    <citation type="submission" date="2022-07" db="EMBL/GenBank/DDBJ databases">
        <title>Phylogenomic reconstructions and comparative analyses of Kickxellomycotina fungi.</title>
        <authorList>
            <person name="Reynolds N.K."/>
            <person name="Stajich J.E."/>
            <person name="Barry K."/>
            <person name="Grigoriev I.V."/>
            <person name="Crous P."/>
            <person name="Smith M.E."/>
        </authorList>
    </citation>
    <scope>NUCLEOTIDE SEQUENCE</scope>
    <source>
        <strain evidence="1">NRRL 1565</strain>
    </source>
</reference>
<evidence type="ECO:0000313" key="2">
    <source>
        <dbReference type="Proteomes" id="UP001140094"/>
    </source>
</evidence>
<gene>
    <name evidence="1" type="ORF">H4R20_006518</name>
</gene>
<name>A0A9W8HQP1_9FUNG</name>
<dbReference type="EMBL" id="JANBUO010002877">
    <property type="protein sequence ID" value="KAJ2793511.1"/>
    <property type="molecule type" value="Genomic_DNA"/>
</dbReference>
<keyword evidence="2" id="KW-1185">Reference proteome</keyword>